<feature type="active site" evidence="6">
    <location>
        <position position="37"/>
    </location>
</feature>
<organism evidence="9 10">
    <name type="scientific">Dictyobacter alpinus</name>
    <dbReference type="NCBI Taxonomy" id="2014873"/>
    <lineage>
        <taxon>Bacteria</taxon>
        <taxon>Bacillati</taxon>
        <taxon>Chloroflexota</taxon>
        <taxon>Ktedonobacteria</taxon>
        <taxon>Ktedonobacterales</taxon>
        <taxon>Dictyobacteraceae</taxon>
        <taxon>Dictyobacter</taxon>
    </lineage>
</organism>
<feature type="transmembrane region" description="Helical" evidence="7">
    <location>
        <begin position="6"/>
        <end position="28"/>
    </location>
</feature>
<keyword evidence="7" id="KW-0812">Transmembrane</keyword>
<dbReference type="GO" id="GO:0006465">
    <property type="term" value="P:signal peptide processing"/>
    <property type="evidence" value="ECO:0007669"/>
    <property type="project" value="InterPro"/>
</dbReference>
<reference evidence="10" key="1">
    <citation type="submission" date="2018-12" db="EMBL/GenBank/DDBJ databases">
        <title>Tengunoibacter tsumagoiensis gen. nov., sp. nov., Dictyobacter kobayashii sp. nov., D. alpinus sp. nov., and D. joshuensis sp. nov. and description of Dictyobacteraceae fam. nov. within the order Ktedonobacterales isolated from Tengu-no-mugimeshi.</title>
        <authorList>
            <person name="Wang C.M."/>
            <person name="Zheng Y."/>
            <person name="Sakai Y."/>
            <person name="Toyoda A."/>
            <person name="Minakuchi Y."/>
            <person name="Abe K."/>
            <person name="Yokota A."/>
            <person name="Yabe S."/>
        </authorList>
    </citation>
    <scope>NUCLEOTIDE SEQUENCE [LARGE SCALE GENOMIC DNA]</scope>
    <source>
        <strain evidence="10">Uno16</strain>
    </source>
</reference>
<dbReference type="EMBL" id="BIFT01000001">
    <property type="protein sequence ID" value="GCE26982.1"/>
    <property type="molecule type" value="Genomic_DNA"/>
</dbReference>
<evidence type="ECO:0000256" key="1">
    <source>
        <dbReference type="ARBA" id="ARBA00000677"/>
    </source>
</evidence>
<evidence type="ECO:0000256" key="2">
    <source>
        <dbReference type="ARBA" id="ARBA00004401"/>
    </source>
</evidence>
<keyword evidence="5 7" id="KW-0378">Hydrolase</keyword>
<feature type="domain" description="Peptidase S26" evidence="8">
    <location>
        <begin position="8"/>
        <end position="160"/>
    </location>
</feature>
<keyword evidence="10" id="KW-1185">Reference proteome</keyword>
<proteinExistence type="inferred from homology"/>
<evidence type="ECO:0000256" key="7">
    <source>
        <dbReference type="RuleBase" id="RU362042"/>
    </source>
</evidence>
<dbReference type="InterPro" id="IPR019533">
    <property type="entry name" value="Peptidase_S26"/>
</dbReference>
<dbReference type="Pfam" id="PF10502">
    <property type="entry name" value="Peptidase_S26"/>
    <property type="match status" value="1"/>
</dbReference>
<keyword evidence="7" id="KW-0472">Membrane</keyword>
<comment type="catalytic activity">
    <reaction evidence="1 7">
        <text>Cleavage of hydrophobic, N-terminal signal or leader sequences from secreted and periplasmic proteins.</text>
        <dbReference type="EC" id="3.4.21.89"/>
    </reaction>
</comment>
<dbReference type="PROSITE" id="PS00761">
    <property type="entry name" value="SPASE_I_3"/>
    <property type="match status" value="1"/>
</dbReference>
<dbReference type="GO" id="GO:0005886">
    <property type="term" value="C:plasma membrane"/>
    <property type="evidence" value="ECO:0007669"/>
    <property type="project" value="UniProtKB-SubCell"/>
</dbReference>
<protein>
    <recommendedName>
        <fullName evidence="4 7">Signal peptidase I</fullName>
        <ecNumber evidence="4 7">3.4.21.89</ecNumber>
    </recommendedName>
</protein>
<evidence type="ECO:0000313" key="10">
    <source>
        <dbReference type="Proteomes" id="UP000287171"/>
    </source>
</evidence>
<keyword evidence="7" id="KW-1133">Transmembrane helix</keyword>
<evidence type="ECO:0000313" key="9">
    <source>
        <dbReference type="EMBL" id="GCE26982.1"/>
    </source>
</evidence>
<dbReference type="NCBIfam" id="TIGR02227">
    <property type="entry name" value="sigpep_I_bact"/>
    <property type="match status" value="1"/>
</dbReference>
<dbReference type="GO" id="GO:0009003">
    <property type="term" value="F:signal peptidase activity"/>
    <property type="evidence" value="ECO:0007669"/>
    <property type="project" value="UniProtKB-EC"/>
</dbReference>
<dbReference type="InterPro" id="IPR019758">
    <property type="entry name" value="Pept_S26A_signal_pept_1_CS"/>
</dbReference>
<dbReference type="Gene3D" id="2.10.109.10">
    <property type="entry name" value="Umud Fragment, subunit A"/>
    <property type="match status" value="1"/>
</dbReference>
<comment type="similarity">
    <text evidence="3 7">Belongs to the peptidase S26 family.</text>
</comment>
<evidence type="ECO:0000256" key="6">
    <source>
        <dbReference type="PIRSR" id="PIRSR600223-1"/>
    </source>
</evidence>
<comment type="caution">
    <text evidence="9">The sequence shown here is derived from an EMBL/GenBank/DDBJ whole genome shotgun (WGS) entry which is preliminary data.</text>
</comment>
<accession>A0A402B6L2</accession>
<gene>
    <name evidence="9" type="ORF">KDA_24660</name>
</gene>
<evidence type="ECO:0000256" key="3">
    <source>
        <dbReference type="ARBA" id="ARBA00009370"/>
    </source>
</evidence>
<dbReference type="PANTHER" id="PTHR43390:SF1">
    <property type="entry name" value="CHLOROPLAST PROCESSING PEPTIDASE"/>
    <property type="match status" value="1"/>
</dbReference>
<dbReference type="EC" id="3.4.21.89" evidence="4 7"/>
<dbReference type="InterPro" id="IPR036286">
    <property type="entry name" value="LexA/Signal_pep-like_sf"/>
</dbReference>
<dbReference type="RefSeq" id="WP_218027467.1">
    <property type="nucleotide sequence ID" value="NZ_BIFT01000001.1"/>
</dbReference>
<keyword evidence="7" id="KW-0645">Protease</keyword>
<name>A0A402B6L2_9CHLR</name>
<sequence length="182" mass="20967">MKRSQLIRELVEIIALALVIFLVVRFVVQSYRVDGPSMQPGLVTNEFVMVNKLSYVFQKPERGDVIVFHYPKDVKQDFIKRIIGLPGDTITTDREHVMVNGKLLKEPYISLAYNSEGKSWQVPADQYFVMGDNRPVSSDSRFWGYVPKDYIVGKAAITFWPLNTIRAIDTYSDVYKDIPKQK</sequence>
<evidence type="ECO:0000256" key="4">
    <source>
        <dbReference type="ARBA" id="ARBA00013208"/>
    </source>
</evidence>
<dbReference type="GO" id="GO:0004252">
    <property type="term" value="F:serine-type endopeptidase activity"/>
    <property type="evidence" value="ECO:0007669"/>
    <property type="project" value="InterPro"/>
</dbReference>
<dbReference type="InterPro" id="IPR000223">
    <property type="entry name" value="Pept_S26A_signal_pept_1"/>
</dbReference>
<dbReference type="AlphaFoldDB" id="A0A402B6L2"/>
<evidence type="ECO:0000259" key="8">
    <source>
        <dbReference type="Pfam" id="PF10502"/>
    </source>
</evidence>
<dbReference type="Proteomes" id="UP000287171">
    <property type="component" value="Unassembled WGS sequence"/>
</dbReference>
<dbReference type="CDD" id="cd06530">
    <property type="entry name" value="S26_SPase_I"/>
    <property type="match status" value="1"/>
</dbReference>
<evidence type="ECO:0000256" key="5">
    <source>
        <dbReference type="ARBA" id="ARBA00022801"/>
    </source>
</evidence>
<dbReference type="PRINTS" id="PR00727">
    <property type="entry name" value="LEADERPTASE"/>
</dbReference>
<comment type="subcellular location">
    <subcellularLocation>
        <location evidence="2">Cell membrane</location>
        <topology evidence="2">Single-pass type II membrane protein</topology>
    </subcellularLocation>
    <subcellularLocation>
        <location evidence="7">Membrane</location>
        <topology evidence="7">Single-pass type II membrane protein</topology>
    </subcellularLocation>
</comment>
<dbReference type="PANTHER" id="PTHR43390">
    <property type="entry name" value="SIGNAL PEPTIDASE I"/>
    <property type="match status" value="1"/>
</dbReference>
<dbReference type="SUPFAM" id="SSF51306">
    <property type="entry name" value="LexA/Signal peptidase"/>
    <property type="match status" value="1"/>
</dbReference>
<feature type="active site" evidence="6">
    <location>
        <position position="80"/>
    </location>
</feature>